<protein>
    <submittedName>
        <fullName evidence="4">ABC transporter substrate-binding protein</fullName>
    </submittedName>
</protein>
<feature type="chain" id="PRO_5046525653" evidence="2">
    <location>
        <begin position="27"/>
        <end position="525"/>
    </location>
</feature>
<dbReference type="PANTHER" id="PTHR30290">
    <property type="entry name" value="PERIPLASMIC BINDING COMPONENT OF ABC TRANSPORTER"/>
    <property type="match status" value="1"/>
</dbReference>
<evidence type="ECO:0000259" key="3">
    <source>
        <dbReference type="Pfam" id="PF00496"/>
    </source>
</evidence>
<dbReference type="CDD" id="cd08512">
    <property type="entry name" value="PBP2_NikA_DppA_OppA_like_7"/>
    <property type="match status" value="1"/>
</dbReference>
<dbReference type="Gene3D" id="3.10.105.10">
    <property type="entry name" value="Dipeptide-binding Protein, Domain 3"/>
    <property type="match status" value="1"/>
</dbReference>
<name>A0ABY5DX73_9ACTN</name>
<dbReference type="Proteomes" id="UP001056035">
    <property type="component" value="Chromosome"/>
</dbReference>
<dbReference type="SUPFAM" id="SSF53850">
    <property type="entry name" value="Periplasmic binding protein-like II"/>
    <property type="match status" value="1"/>
</dbReference>
<evidence type="ECO:0000313" key="5">
    <source>
        <dbReference type="Proteomes" id="UP001056035"/>
    </source>
</evidence>
<dbReference type="InterPro" id="IPR030678">
    <property type="entry name" value="Peptide/Ni-bd"/>
</dbReference>
<evidence type="ECO:0000256" key="2">
    <source>
        <dbReference type="SAM" id="SignalP"/>
    </source>
</evidence>
<dbReference type="PANTHER" id="PTHR30290:SF38">
    <property type="entry name" value="D,D-DIPEPTIDE-BINDING PERIPLASMIC PROTEIN DDPA-RELATED"/>
    <property type="match status" value="1"/>
</dbReference>
<dbReference type="RefSeq" id="WP_254571936.1">
    <property type="nucleotide sequence ID" value="NZ_CP098502.1"/>
</dbReference>
<proteinExistence type="predicted"/>
<dbReference type="PROSITE" id="PS51257">
    <property type="entry name" value="PROKAR_LIPOPROTEIN"/>
    <property type="match status" value="1"/>
</dbReference>
<dbReference type="Pfam" id="PF00496">
    <property type="entry name" value="SBP_bac_5"/>
    <property type="match status" value="1"/>
</dbReference>
<sequence>MTTVSRPRLLLAGAAALALAVTGCGAKTKDEAATAAGTSTAAGGSDVLTIPYLADMSVPDPDVFYDIEGNSVILNTYQGLVKYAPDSTTIVGALAQSFTESKDRLTYTFKLKPGVTFHSGAKMTSADVKASFERRLKVNQAPAYMLANVKTMSTPDPLTFVVKLKSPVDPFMAYMASSWGPKVIGPAALKTHAGSDFGQKWMRTHEDGTGPFELTSFQRGRQYTLTRYPGYYGAKPFFREVDIKITPDIGTQRLELQNGDLDAVLHSFPASELASLPSSLQIKRENSFLRLLMYVNTNKAPFNDPAVRRGLRSALDIDQLVTQAYSDTATKSVGPYPTALLSGQPALPYKPDPAAAKAAASKASTKSIVMAYTADESGVQRRVSETLQAQLTQAGYKVTLKEVQLPQTYAYIKDLKHAPDLLLATNTPDAAHPDTWARILFQSKGGLNFLGYSNPALDKALDDALPATPAQADADYRKVGQQIIGSDSLFFLGDVKDVFVLKKGLTGVSHVPAYPWTVDYADLKR</sequence>
<dbReference type="PROSITE" id="PS51318">
    <property type="entry name" value="TAT"/>
    <property type="match status" value="1"/>
</dbReference>
<accession>A0ABY5DX73</accession>
<dbReference type="Gene3D" id="3.40.190.10">
    <property type="entry name" value="Periplasmic binding protein-like II"/>
    <property type="match status" value="1"/>
</dbReference>
<feature type="domain" description="Solute-binding protein family 5" evidence="3">
    <location>
        <begin position="89"/>
        <end position="445"/>
    </location>
</feature>
<feature type="signal peptide" evidence="2">
    <location>
        <begin position="1"/>
        <end position="26"/>
    </location>
</feature>
<dbReference type="Gene3D" id="3.90.76.10">
    <property type="entry name" value="Dipeptide-binding Protein, Domain 1"/>
    <property type="match status" value="1"/>
</dbReference>
<dbReference type="InterPro" id="IPR006311">
    <property type="entry name" value="TAT_signal"/>
</dbReference>
<evidence type="ECO:0000313" key="4">
    <source>
        <dbReference type="EMBL" id="UTI65250.1"/>
    </source>
</evidence>
<organism evidence="4 5">
    <name type="scientific">Paraconexibacter antarcticus</name>
    <dbReference type="NCBI Taxonomy" id="2949664"/>
    <lineage>
        <taxon>Bacteria</taxon>
        <taxon>Bacillati</taxon>
        <taxon>Actinomycetota</taxon>
        <taxon>Thermoleophilia</taxon>
        <taxon>Solirubrobacterales</taxon>
        <taxon>Paraconexibacteraceae</taxon>
        <taxon>Paraconexibacter</taxon>
    </lineage>
</organism>
<evidence type="ECO:0000256" key="1">
    <source>
        <dbReference type="ARBA" id="ARBA00022729"/>
    </source>
</evidence>
<reference evidence="4 5" key="1">
    <citation type="submission" date="2022-06" db="EMBL/GenBank/DDBJ databases">
        <title>Paraconexibacter antarcticus.</title>
        <authorList>
            <person name="Kim C.S."/>
        </authorList>
    </citation>
    <scope>NUCLEOTIDE SEQUENCE [LARGE SCALE GENOMIC DNA]</scope>
    <source>
        <strain evidence="4 5">02-257</strain>
    </source>
</reference>
<keyword evidence="5" id="KW-1185">Reference proteome</keyword>
<keyword evidence="1 2" id="KW-0732">Signal</keyword>
<dbReference type="InterPro" id="IPR000914">
    <property type="entry name" value="SBP_5_dom"/>
</dbReference>
<dbReference type="PIRSF" id="PIRSF002741">
    <property type="entry name" value="MppA"/>
    <property type="match status" value="1"/>
</dbReference>
<dbReference type="EMBL" id="CP098502">
    <property type="protein sequence ID" value="UTI65250.1"/>
    <property type="molecule type" value="Genomic_DNA"/>
</dbReference>
<dbReference type="InterPro" id="IPR039424">
    <property type="entry name" value="SBP_5"/>
</dbReference>
<gene>
    <name evidence="4" type="ORF">NBH00_03330</name>
</gene>